<dbReference type="OrthoDB" id="2100128at2759"/>
<name>A0A8H7UWP4_9FUNG</name>
<reference evidence="2" key="1">
    <citation type="submission" date="2020-12" db="EMBL/GenBank/DDBJ databases">
        <title>Metabolic potential, ecology and presence of endohyphal bacteria is reflected in genomic diversity of Mucoromycotina.</title>
        <authorList>
            <person name="Muszewska A."/>
            <person name="Okrasinska A."/>
            <person name="Steczkiewicz K."/>
            <person name="Drgas O."/>
            <person name="Orlowska M."/>
            <person name="Perlinska-Lenart U."/>
            <person name="Aleksandrzak-Piekarczyk T."/>
            <person name="Szatraj K."/>
            <person name="Zielenkiewicz U."/>
            <person name="Pilsyk S."/>
            <person name="Malc E."/>
            <person name="Mieczkowski P."/>
            <person name="Kruszewska J.S."/>
            <person name="Biernat P."/>
            <person name="Pawlowska J."/>
        </authorList>
    </citation>
    <scope>NUCLEOTIDE SEQUENCE</scope>
    <source>
        <strain evidence="2">WA0000017839</strain>
    </source>
</reference>
<feature type="compositionally biased region" description="Basic and acidic residues" evidence="1">
    <location>
        <begin position="47"/>
        <end position="82"/>
    </location>
</feature>
<dbReference type="EMBL" id="JAEPRD010000185">
    <property type="protein sequence ID" value="KAG2194873.1"/>
    <property type="molecule type" value="Genomic_DNA"/>
</dbReference>
<proteinExistence type="predicted"/>
<keyword evidence="3" id="KW-1185">Reference proteome</keyword>
<dbReference type="PANTHER" id="PTHR39398:SF1">
    <property type="entry name" value="CSN8_PSMD8_EIF3K DOMAIN-CONTAINING PROTEIN"/>
    <property type="match status" value="1"/>
</dbReference>
<evidence type="ECO:0000256" key="1">
    <source>
        <dbReference type="SAM" id="MobiDB-lite"/>
    </source>
</evidence>
<dbReference type="AlphaFoldDB" id="A0A8H7UWP4"/>
<feature type="region of interest" description="Disordered" evidence="1">
    <location>
        <begin position="1"/>
        <end position="82"/>
    </location>
</feature>
<evidence type="ECO:0000313" key="3">
    <source>
        <dbReference type="Proteomes" id="UP000603453"/>
    </source>
</evidence>
<protein>
    <submittedName>
        <fullName evidence="2">Uncharacterized protein</fullName>
    </submittedName>
</protein>
<gene>
    <name evidence="2" type="ORF">INT47_002667</name>
</gene>
<sequence>MSNGKQPLEGLTVRIWDPPSKTESEKTADENLLKGNRGFRQYTEQVGSDKLKYTTHDWDTDTKKAHSTELKQSTRDWDAEKKKKESVQELPLLSRSDPRTDTQSLRDVKLQYELWDHIMKQVKEIKDLDNAKEWEPTVNLLRKLREGVYASNWSRGDYAFAIKVFEHSVNFSIKAHNYEELAKSLFGLINELYVINKGAENPYYVVLNILYYCCYLQNPTKALTLAVNLNGTTNEGRFGKQLVKSVFISGNSLMYFRLYHNNPYSTFKILMDNYNDAMRIKAIDILRKAYLSASIGWIGKWLGITNNSNMVISEIERLVKPTCIKSIDHDRQLIYFLKKRK</sequence>
<evidence type="ECO:0000313" key="2">
    <source>
        <dbReference type="EMBL" id="KAG2194873.1"/>
    </source>
</evidence>
<feature type="compositionally biased region" description="Basic and acidic residues" evidence="1">
    <location>
        <begin position="20"/>
        <end position="32"/>
    </location>
</feature>
<organism evidence="2 3">
    <name type="scientific">Mucor saturninus</name>
    <dbReference type="NCBI Taxonomy" id="64648"/>
    <lineage>
        <taxon>Eukaryota</taxon>
        <taxon>Fungi</taxon>
        <taxon>Fungi incertae sedis</taxon>
        <taxon>Mucoromycota</taxon>
        <taxon>Mucoromycotina</taxon>
        <taxon>Mucoromycetes</taxon>
        <taxon>Mucorales</taxon>
        <taxon>Mucorineae</taxon>
        <taxon>Mucoraceae</taxon>
        <taxon>Mucor</taxon>
    </lineage>
</organism>
<dbReference type="Proteomes" id="UP000603453">
    <property type="component" value="Unassembled WGS sequence"/>
</dbReference>
<dbReference type="Gene3D" id="1.25.40.990">
    <property type="match status" value="1"/>
</dbReference>
<comment type="caution">
    <text evidence="2">The sequence shown here is derived from an EMBL/GenBank/DDBJ whole genome shotgun (WGS) entry which is preliminary data.</text>
</comment>
<accession>A0A8H7UWP4</accession>
<dbReference type="PANTHER" id="PTHR39398">
    <property type="entry name" value="YALI0F14311P"/>
    <property type="match status" value="1"/>
</dbReference>